<dbReference type="AlphaFoldDB" id="A0AAD2G9E7"/>
<evidence type="ECO:0000313" key="4">
    <source>
        <dbReference type="Proteomes" id="UP001295423"/>
    </source>
</evidence>
<feature type="region of interest" description="Disordered" evidence="1">
    <location>
        <begin position="62"/>
        <end position="102"/>
    </location>
</feature>
<accession>A0AAD2G9E7</accession>
<sequence>MKTFALILLAIAIQNASSFAPISSATRIMTASCHVTPSLQASNYYDDDDEGDLAKVPRRRERGRMFDSEEEESEFYDRVEERVYANVEDDEEEYDDDDEDDDLDDEEWENYDTFSNVVIDNPILDAIDPDGAFARFPELARDPRFWIDMILFICFLNFLSDIGPRNTLPDTSWYPDGVNINIVGVNTLNPM</sequence>
<reference evidence="3" key="1">
    <citation type="submission" date="2023-08" db="EMBL/GenBank/DDBJ databases">
        <authorList>
            <person name="Audoor S."/>
            <person name="Bilcke G."/>
        </authorList>
    </citation>
    <scope>NUCLEOTIDE SEQUENCE</scope>
</reference>
<protein>
    <submittedName>
        <fullName evidence="3">Uncharacterized protein</fullName>
    </submittedName>
</protein>
<evidence type="ECO:0000256" key="2">
    <source>
        <dbReference type="SAM" id="SignalP"/>
    </source>
</evidence>
<feature type="compositionally biased region" description="Acidic residues" evidence="1">
    <location>
        <begin position="87"/>
        <end position="102"/>
    </location>
</feature>
<evidence type="ECO:0000256" key="1">
    <source>
        <dbReference type="SAM" id="MobiDB-lite"/>
    </source>
</evidence>
<proteinExistence type="predicted"/>
<gene>
    <name evidence="3" type="ORF">CYCCA115_LOCUS22041</name>
</gene>
<comment type="caution">
    <text evidence="3">The sequence shown here is derived from an EMBL/GenBank/DDBJ whole genome shotgun (WGS) entry which is preliminary data.</text>
</comment>
<dbReference type="EMBL" id="CAKOGP040002291">
    <property type="protein sequence ID" value="CAJ1966458.1"/>
    <property type="molecule type" value="Genomic_DNA"/>
</dbReference>
<feature type="chain" id="PRO_5041944276" evidence="2">
    <location>
        <begin position="19"/>
        <end position="191"/>
    </location>
</feature>
<keyword evidence="2" id="KW-0732">Signal</keyword>
<organism evidence="3 4">
    <name type="scientific">Cylindrotheca closterium</name>
    <dbReference type="NCBI Taxonomy" id="2856"/>
    <lineage>
        <taxon>Eukaryota</taxon>
        <taxon>Sar</taxon>
        <taxon>Stramenopiles</taxon>
        <taxon>Ochrophyta</taxon>
        <taxon>Bacillariophyta</taxon>
        <taxon>Bacillariophyceae</taxon>
        <taxon>Bacillariophycidae</taxon>
        <taxon>Bacillariales</taxon>
        <taxon>Bacillariaceae</taxon>
        <taxon>Cylindrotheca</taxon>
    </lineage>
</organism>
<dbReference type="Proteomes" id="UP001295423">
    <property type="component" value="Unassembled WGS sequence"/>
</dbReference>
<keyword evidence="4" id="KW-1185">Reference proteome</keyword>
<name>A0AAD2G9E7_9STRA</name>
<feature type="signal peptide" evidence="2">
    <location>
        <begin position="1"/>
        <end position="18"/>
    </location>
</feature>
<evidence type="ECO:0000313" key="3">
    <source>
        <dbReference type="EMBL" id="CAJ1966458.1"/>
    </source>
</evidence>